<dbReference type="PANTHER" id="PTHR44846">
    <property type="entry name" value="MANNOSYL-D-GLYCERATE TRANSPORT/METABOLISM SYSTEM REPRESSOR MNGR-RELATED"/>
    <property type="match status" value="1"/>
</dbReference>
<evidence type="ECO:0000313" key="5">
    <source>
        <dbReference type="EMBL" id="TDE35374.1"/>
    </source>
</evidence>
<sequence length="237" mass="26635">MTERDAIPAGGKATYIAEEVRRRIIEKEWRQGDRIPDETELATEFGVARATVNKALQLLAEEGLLDRRRRAGTRVAINPVRKATFSIPIVREQIEAAGLSYSHRLISQSRSPLPAQHAERLGLSTGDILIHLRAVHYGDRQPFQLEDRWINPRAVPGIEDVDFHHLNANEWLVRNAPYLRADLNFSACNAGEHDAPLLDTKPEQALLILNRTTWNDVGPITTVRLAFHPGYTMAATT</sequence>
<proteinExistence type="predicted"/>
<dbReference type="Gene3D" id="1.10.10.10">
    <property type="entry name" value="Winged helix-like DNA-binding domain superfamily/Winged helix DNA-binding domain"/>
    <property type="match status" value="1"/>
</dbReference>
<dbReference type="Gene3D" id="3.40.1410.10">
    <property type="entry name" value="Chorismate lyase-like"/>
    <property type="match status" value="1"/>
</dbReference>
<dbReference type="CDD" id="cd07377">
    <property type="entry name" value="WHTH_GntR"/>
    <property type="match status" value="1"/>
</dbReference>
<evidence type="ECO:0000256" key="1">
    <source>
        <dbReference type="ARBA" id="ARBA00023015"/>
    </source>
</evidence>
<dbReference type="AlphaFoldDB" id="A0A4R5ELE1"/>
<dbReference type="SUPFAM" id="SSF64288">
    <property type="entry name" value="Chorismate lyase-like"/>
    <property type="match status" value="1"/>
</dbReference>
<dbReference type="InterPro" id="IPR050679">
    <property type="entry name" value="Bact_HTH_transcr_reg"/>
</dbReference>
<feature type="domain" description="HTH gntR-type" evidence="4">
    <location>
        <begin position="10"/>
        <end position="78"/>
    </location>
</feature>
<dbReference type="InterPro" id="IPR036390">
    <property type="entry name" value="WH_DNA-bd_sf"/>
</dbReference>
<dbReference type="Pfam" id="PF07702">
    <property type="entry name" value="UTRA"/>
    <property type="match status" value="1"/>
</dbReference>
<keyword evidence="3" id="KW-0804">Transcription</keyword>
<dbReference type="InterPro" id="IPR011663">
    <property type="entry name" value="UTRA"/>
</dbReference>
<evidence type="ECO:0000259" key="4">
    <source>
        <dbReference type="PROSITE" id="PS50949"/>
    </source>
</evidence>
<evidence type="ECO:0000256" key="2">
    <source>
        <dbReference type="ARBA" id="ARBA00023125"/>
    </source>
</evidence>
<dbReference type="SMART" id="SM00866">
    <property type="entry name" value="UTRA"/>
    <property type="match status" value="1"/>
</dbReference>
<dbReference type="RefSeq" id="WP_132830790.1">
    <property type="nucleotide sequence ID" value="NZ_SMFP01000013.1"/>
</dbReference>
<comment type="caution">
    <text evidence="5">The sequence shown here is derived from an EMBL/GenBank/DDBJ whole genome shotgun (WGS) entry which is preliminary data.</text>
</comment>
<dbReference type="InterPro" id="IPR000524">
    <property type="entry name" value="Tscrpt_reg_HTH_GntR"/>
</dbReference>
<organism evidence="5 6">
    <name type="scientific">Antarcticimicrobium sediminis</name>
    <dbReference type="NCBI Taxonomy" id="2546227"/>
    <lineage>
        <taxon>Bacteria</taxon>
        <taxon>Pseudomonadati</taxon>
        <taxon>Pseudomonadota</taxon>
        <taxon>Alphaproteobacteria</taxon>
        <taxon>Rhodobacterales</taxon>
        <taxon>Paracoccaceae</taxon>
        <taxon>Antarcticimicrobium</taxon>
    </lineage>
</organism>
<evidence type="ECO:0000256" key="3">
    <source>
        <dbReference type="ARBA" id="ARBA00023163"/>
    </source>
</evidence>
<dbReference type="SUPFAM" id="SSF46785">
    <property type="entry name" value="Winged helix' DNA-binding domain"/>
    <property type="match status" value="1"/>
</dbReference>
<dbReference type="InterPro" id="IPR028978">
    <property type="entry name" value="Chorismate_lyase_/UTRA_dom_sf"/>
</dbReference>
<evidence type="ECO:0000313" key="6">
    <source>
        <dbReference type="Proteomes" id="UP000294662"/>
    </source>
</evidence>
<dbReference type="InterPro" id="IPR036388">
    <property type="entry name" value="WH-like_DNA-bd_sf"/>
</dbReference>
<dbReference type="EMBL" id="SMFP01000013">
    <property type="protein sequence ID" value="TDE35374.1"/>
    <property type="molecule type" value="Genomic_DNA"/>
</dbReference>
<dbReference type="Proteomes" id="UP000294662">
    <property type="component" value="Unassembled WGS sequence"/>
</dbReference>
<dbReference type="PANTHER" id="PTHR44846:SF16">
    <property type="entry name" value="TRANSCRIPTIONAL REGULATOR PHNF-RELATED"/>
    <property type="match status" value="1"/>
</dbReference>
<dbReference type="GO" id="GO:0003700">
    <property type="term" value="F:DNA-binding transcription factor activity"/>
    <property type="evidence" value="ECO:0007669"/>
    <property type="project" value="InterPro"/>
</dbReference>
<name>A0A4R5ELE1_9RHOB</name>
<keyword evidence="1" id="KW-0805">Transcription regulation</keyword>
<dbReference type="PROSITE" id="PS50949">
    <property type="entry name" value="HTH_GNTR"/>
    <property type="match status" value="1"/>
</dbReference>
<keyword evidence="6" id="KW-1185">Reference proteome</keyword>
<dbReference type="SMART" id="SM00345">
    <property type="entry name" value="HTH_GNTR"/>
    <property type="match status" value="1"/>
</dbReference>
<dbReference type="Pfam" id="PF00392">
    <property type="entry name" value="GntR"/>
    <property type="match status" value="1"/>
</dbReference>
<dbReference type="PRINTS" id="PR00035">
    <property type="entry name" value="HTHGNTR"/>
</dbReference>
<dbReference type="GO" id="GO:0003677">
    <property type="term" value="F:DNA binding"/>
    <property type="evidence" value="ECO:0007669"/>
    <property type="project" value="UniProtKB-KW"/>
</dbReference>
<gene>
    <name evidence="5" type="ORF">E1B25_17130</name>
</gene>
<reference evidence="5 6" key="1">
    <citation type="submission" date="2019-03" db="EMBL/GenBank/DDBJ databases">
        <authorList>
            <person name="Zhang S."/>
        </authorList>
    </citation>
    <scope>NUCLEOTIDE SEQUENCE [LARGE SCALE GENOMIC DNA]</scope>
    <source>
        <strain evidence="5 6">S4J41</strain>
    </source>
</reference>
<protein>
    <submittedName>
        <fullName evidence="5">UTRA domain-containing protein</fullName>
    </submittedName>
</protein>
<dbReference type="OrthoDB" id="9808698at2"/>
<accession>A0A4R5ELE1</accession>
<keyword evidence="2" id="KW-0238">DNA-binding</keyword>